<dbReference type="AlphaFoldDB" id="A0A7D7LHY8"/>
<evidence type="ECO:0000313" key="2">
    <source>
        <dbReference type="Proteomes" id="UP000514713"/>
    </source>
</evidence>
<name>A0A7D7LHY8_9NOSO</name>
<accession>A0A7D7LHY8</accession>
<proteinExistence type="predicted"/>
<organism evidence="1 2">
    <name type="scientific">Nostoc edaphicum CCNP1411</name>
    <dbReference type="NCBI Taxonomy" id="1472755"/>
    <lineage>
        <taxon>Bacteria</taxon>
        <taxon>Bacillati</taxon>
        <taxon>Cyanobacteriota</taxon>
        <taxon>Cyanophyceae</taxon>
        <taxon>Nostocales</taxon>
        <taxon>Nostocaceae</taxon>
        <taxon>Nostoc</taxon>
    </lineage>
</organism>
<dbReference type="Proteomes" id="UP000514713">
    <property type="component" value="Chromosome"/>
</dbReference>
<keyword evidence="2" id="KW-1185">Reference proteome</keyword>
<dbReference type="KEGG" id="ned:HUN01_27710"/>
<gene>
    <name evidence="1" type="ORF">HUN01_27710</name>
</gene>
<dbReference type="RefSeq" id="WP_181928846.1">
    <property type="nucleotide sequence ID" value="NZ_CP054698.1"/>
</dbReference>
<dbReference type="EMBL" id="CP054698">
    <property type="protein sequence ID" value="QMS91191.1"/>
    <property type="molecule type" value="Genomic_DNA"/>
</dbReference>
<evidence type="ECO:0000313" key="1">
    <source>
        <dbReference type="EMBL" id="QMS91191.1"/>
    </source>
</evidence>
<sequence>MATKQEVRGYLAYWFQLGKKVIMGNGKASLLPQDALYETLRERGLAIAPLSVLNGDRYSEEFEECWQKIISPESGDCYLEGTHETIAELLTPAWDMLPCGRCNMPVAARNVGMPALLCPCNDLPNWPNTELPAPREPIKTQDQLKTIRDRLVDNIA</sequence>
<reference evidence="2" key="1">
    <citation type="submission" date="2020-06" db="EMBL/GenBank/DDBJ databases">
        <title>Nostoc edaphicum CCNP1411 genome.</title>
        <authorList>
            <person name="Fidor A."/>
            <person name="Grabski M."/>
            <person name="Gawor J."/>
            <person name="Gromadka R."/>
            <person name="Wegrzyn G."/>
            <person name="Mazur-Marzec H."/>
        </authorList>
    </citation>
    <scope>NUCLEOTIDE SEQUENCE [LARGE SCALE GENOMIC DNA]</scope>
    <source>
        <strain evidence="2">CCNP1411</strain>
    </source>
</reference>
<protein>
    <submittedName>
        <fullName evidence="1">Uncharacterized protein</fullName>
    </submittedName>
</protein>